<gene>
    <name evidence="2" type="ORF">Acr_29g0006220</name>
</gene>
<comment type="caution">
    <text evidence="2">The sequence shown here is derived from an EMBL/GenBank/DDBJ whole genome shotgun (WGS) entry which is preliminary data.</text>
</comment>
<dbReference type="AlphaFoldDB" id="A0A7J0HEB1"/>
<feature type="compositionally biased region" description="Basic and acidic residues" evidence="1">
    <location>
        <begin position="81"/>
        <end position="95"/>
    </location>
</feature>
<dbReference type="EMBL" id="BJWL01000029">
    <property type="protein sequence ID" value="GFZ21460.1"/>
    <property type="molecule type" value="Genomic_DNA"/>
</dbReference>
<sequence>MQMNNNTSPINGCTALIRTRLRSMAQNPRPENLSLGQTNGGGVHVGLTKPSHKPKFPKCPPVRSQSFPDQGNSKYGGSKLECPKEENREVKKRESMNNVSSMKGWNYKSDDKAQDSWLSERVWLIAHIAYEYRSVITAQGLWHGIRVHRTAWFS</sequence>
<proteinExistence type="predicted"/>
<keyword evidence="3" id="KW-1185">Reference proteome</keyword>
<evidence type="ECO:0000256" key="1">
    <source>
        <dbReference type="SAM" id="MobiDB-lite"/>
    </source>
</evidence>
<reference evidence="2 3" key="1">
    <citation type="submission" date="2019-07" db="EMBL/GenBank/DDBJ databases">
        <title>De Novo Assembly of kiwifruit Actinidia rufa.</title>
        <authorList>
            <person name="Sugita-Konishi S."/>
            <person name="Sato K."/>
            <person name="Mori E."/>
            <person name="Abe Y."/>
            <person name="Kisaki G."/>
            <person name="Hamano K."/>
            <person name="Suezawa K."/>
            <person name="Otani M."/>
            <person name="Fukuda T."/>
            <person name="Manabe T."/>
            <person name="Gomi K."/>
            <person name="Tabuchi M."/>
            <person name="Akimitsu K."/>
            <person name="Kataoka I."/>
        </authorList>
    </citation>
    <scope>NUCLEOTIDE SEQUENCE [LARGE SCALE GENOMIC DNA]</scope>
    <source>
        <strain evidence="3">cv. Fuchu</strain>
    </source>
</reference>
<evidence type="ECO:0000313" key="2">
    <source>
        <dbReference type="EMBL" id="GFZ21460.1"/>
    </source>
</evidence>
<organism evidence="2 3">
    <name type="scientific">Actinidia rufa</name>
    <dbReference type="NCBI Taxonomy" id="165716"/>
    <lineage>
        <taxon>Eukaryota</taxon>
        <taxon>Viridiplantae</taxon>
        <taxon>Streptophyta</taxon>
        <taxon>Embryophyta</taxon>
        <taxon>Tracheophyta</taxon>
        <taxon>Spermatophyta</taxon>
        <taxon>Magnoliopsida</taxon>
        <taxon>eudicotyledons</taxon>
        <taxon>Gunneridae</taxon>
        <taxon>Pentapetalae</taxon>
        <taxon>asterids</taxon>
        <taxon>Ericales</taxon>
        <taxon>Actinidiaceae</taxon>
        <taxon>Actinidia</taxon>
    </lineage>
</organism>
<feature type="compositionally biased region" description="Polar residues" evidence="1">
    <location>
        <begin position="63"/>
        <end position="75"/>
    </location>
</feature>
<name>A0A7J0HEB1_9ERIC</name>
<evidence type="ECO:0000313" key="3">
    <source>
        <dbReference type="Proteomes" id="UP000585474"/>
    </source>
</evidence>
<feature type="region of interest" description="Disordered" evidence="1">
    <location>
        <begin position="44"/>
        <end position="104"/>
    </location>
</feature>
<accession>A0A7J0HEB1</accession>
<protein>
    <submittedName>
        <fullName evidence="2">Uncharacterized protein</fullName>
    </submittedName>
</protein>
<dbReference type="Proteomes" id="UP000585474">
    <property type="component" value="Unassembled WGS sequence"/>
</dbReference>
<dbReference type="OrthoDB" id="1667576at2759"/>